<dbReference type="SUPFAM" id="SSF52540">
    <property type="entry name" value="P-loop containing nucleoside triphosphate hydrolases"/>
    <property type="match status" value="1"/>
</dbReference>
<keyword evidence="8 18" id="KW-0812">Transmembrane</keyword>
<evidence type="ECO:0000256" key="8">
    <source>
        <dbReference type="ARBA" id="ARBA00022692"/>
    </source>
</evidence>
<protein>
    <recommendedName>
        <fullName evidence="4">non-specific protein-tyrosine kinase</fullName>
        <ecNumber evidence="4">2.7.10.2</ecNumber>
    </recommendedName>
</protein>
<feature type="coiled-coil region" evidence="16">
    <location>
        <begin position="231"/>
        <end position="258"/>
    </location>
</feature>
<organism evidence="22 23">
    <name type="scientific">Qipengyuania polymorpha</name>
    <dbReference type="NCBI Taxonomy" id="2867234"/>
    <lineage>
        <taxon>Bacteria</taxon>
        <taxon>Pseudomonadati</taxon>
        <taxon>Pseudomonadota</taxon>
        <taxon>Alphaproteobacteria</taxon>
        <taxon>Sphingomonadales</taxon>
        <taxon>Erythrobacteraceae</taxon>
        <taxon>Qipengyuania</taxon>
    </lineage>
</organism>
<keyword evidence="6" id="KW-0997">Cell inner membrane</keyword>
<evidence type="ECO:0000259" key="20">
    <source>
        <dbReference type="Pfam" id="PF13614"/>
    </source>
</evidence>
<evidence type="ECO:0000256" key="12">
    <source>
        <dbReference type="ARBA" id="ARBA00022989"/>
    </source>
</evidence>
<evidence type="ECO:0000256" key="6">
    <source>
        <dbReference type="ARBA" id="ARBA00022519"/>
    </source>
</evidence>
<proteinExistence type="inferred from homology"/>
<evidence type="ECO:0000256" key="13">
    <source>
        <dbReference type="ARBA" id="ARBA00023136"/>
    </source>
</evidence>
<evidence type="ECO:0000259" key="19">
    <source>
        <dbReference type="Pfam" id="PF02706"/>
    </source>
</evidence>
<feature type="transmembrane region" description="Helical" evidence="18">
    <location>
        <begin position="53"/>
        <end position="74"/>
    </location>
</feature>
<comment type="catalytic activity">
    <reaction evidence="15">
        <text>L-tyrosyl-[protein] + ATP = O-phospho-L-tyrosyl-[protein] + ADP + H(+)</text>
        <dbReference type="Rhea" id="RHEA:10596"/>
        <dbReference type="Rhea" id="RHEA-COMP:10136"/>
        <dbReference type="Rhea" id="RHEA-COMP:20101"/>
        <dbReference type="ChEBI" id="CHEBI:15378"/>
        <dbReference type="ChEBI" id="CHEBI:30616"/>
        <dbReference type="ChEBI" id="CHEBI:46858"/>
        <dbReference type="ChEBI" id="CHEBI:61978"/>
        <dbReference type="ChEBI" id="CHEBI:456216"/>
        <dbReference type="EC" id="2.7.10.2"/>
    </reaction>
</comment>
<evidence type="ECO:0000256" key="16">
    <source>
        <dbReference type="SAM" id="Coils"/>
    </source>
</evidence>
<evidence type="ECO:0000256" key="11">
    <source>
        <dbReference type="ARBA" id="ARBA00022840"/>
    </source>
</evidence>
<reference evidence="22 23" key="1">
    <citation type="submission" date="2021-08" db="EMBL/GenBank/DDBJ databases">
        <title>Comparative Genomics Analysis of the Genus Qipengyuania Reveals Extensive Genetic Diversity and Metabolic Versatility, Including the Description of Fifteen Novel Species.</title>
        <authorList>
            <person name="Liu Y."/>
        </authorList>
    </citation>
    <scope>NUCLEOTIDE SEQUENCE [LARGE SCALE GENOMIC DNA]</scope>
    <source>
        <strain evidence="22 23">1NDH17</strain>
    </source>
</reference>
<dbReference type="NCBIfam" id="TIGR01007">
    <property type="entry name" value="eps_fam"/>
    <property type="match status" value="1"/>
</dbReference>
<keyword evidence="5" id="KW-1003">Cell membrane</keyword>
<keyword evidence="14" id="KW-0829">Tyrosine-protein kinase</keyword>
<evidence type="ECO:0000313" key="23">
    <source>
        <dbReference type="Proteomes" id="UP000783253"/>
    </source>
</evidence>
<keyword evidence="9" id="KW-0547">Nucleotide-binding</keyword>
<dbReference type="InterPro" id="IPR050445">
    <property type="entry name" value="Bact_polysacc_biosynth/exp"/>
</dbReference>
<keyword evidence="16" id="KW-0175">Coiled coil</keyword>
<sequence>MSSGIPVGGTYEMAHPDAPAKRPVTGMGTDAASDDVFMDIDLRRIGAAIRRNLIGVMAVLVISLAVGVLVTLLMRPQYIATSQVLIEQQADTIIEGADTQAYVPAQETERFLQTQVDVIESYSLAERVVESENLADREDFFEAQGTELPQLDTAEGLANAGEAGLARLRRETAIALVMDGLSVALPFDSRLVSINFKSGDPAIAAEMSNSISQNFIEANLARKFDSSAYAREFLAQQLEDARNKLEQSEKDLNAFSRAAGLIRVPGQGQNADQETTLSVTTETLQQLNMAASQATAERIMAENSWRSVASQPISSIPQVLSNPAYTSLVRERAVVEARLAEEKARHLDGHPNVQALQAQADRIDAQIQDVGQSIKNSIRLAYESTRDRENQIQSQVGLVRDSALDEQDRGVQYNVLKRVAETDRALYNTLLTRFNELNATAGATSNNVSMVDTAQVPRQPSSPNLVLNMAVALLSGLFLAAGFVFLREQFDDVLRTPEDVERKLGIPLLGLIPMIQGNVPAEDLEDPKSPVSEAYQSLVTNLRYSSGEGIPRTLTVTSAQAGEGKTTSAGKLALEFAELGRKTLLIDADLRRPTLHRKLDNRRQEGFTTVLAGEKTVEEVVVPSGHPNLSYMTALPMPPDPAALLGGTRLDDLIAGLLTKYDSVVFDAPPMLGLSDAPTLAAHTDAILVVIDAHSGHRGAVKSALRRLEMVNANVIGAILTKFNPKNVSGEYSYYGSDYYQYEHADDDQ</sequence>
<evidence type="ECO:0000256" key="4">
    <source>
        <dbReference type="ARBA" id="ARBA00011903"/>
    </source>
</evidence>
<evidence type="ECO:0000256" key="3">
    <source>
        <dbReference type="ARBA" id="ARBA00008883"/>
    </source>
</evidence>
<evidence type="ECO:0000313" key="22">
    <source>
        <dbReference type="EMBL" id="MBX7457230.1"/>
    </source>
</evidence>
<dbReference type="Proteomes" id="UP000783253">
    <property type="component" value="Unassembled WGS sequence"/>
</dbReference>
<evidence type="ECO:0000256" key="5">
    <source>
        <dbReference type="ARBA" id="ARBA00022475"/>
    </source>
</evidence>
<evidence type="ECO:0000256" key="1">
    <source>
        <dbReference type="ARBA" id="ARBA00004429"/>
    </source>
</evidence>
<evidence type="ECO:0000259" key="21">
    <source>
        <dbReference type="Pfam" id="PF13807"/>
    </source>
</evidence>
<comment type="similarity">
    <text evidence="2">Belongs to the CpsD/CapB family.</text>
</comment>
<keyword evidence="13 18" id="KW-0472">Membrane</keyword>
<dbReference type="InterPro" id="IPR032807">
    <property type="entry name" value="GNVR"/>
</dbReference>
<dbReference type="PANTHER" id="PTHR32309">
    <property type="entry name" value="TYROSINE-PROTEIN KINASE"/>
    <property type="match status" value="1"/>
</dbReference>
<keyword evidence="10" id="KW-0418">Kinase</keyword>
<dbReference type="InterPro" id="IPR005702">
    <property type="entry name" value="Wzc-like_C"/>
</dbReference>
<comment type="subcellular location">
    <subcellularLocation>
        <location evidence="1">Cell inner membrane</location>
        <topology evidence="1">Multi-pass membrane protein</topology>
    </subcellularLocation>
</comment>
<keyword evidence="23" id="KW-1185">Reference proteome</keyword>
<dbReference type="Pfam" id="PF13614">
    <property type="entry name" value="AAA_31"/>
    <property type="match status" value="1"/>
</dbReference>
<evidence type="ECO:0000256" key="2">
    <source>
        <dbReference type="ARBA" id="ARBA00007316"/>
    </source>
</evidence>
<keyword evidence="11" id="KW-0067">ATP-binding</keyword>
<evidence type="ECO:0000256" key="18">
    <source>
        <dbReference type="SAM" id="Phobius"/>
    </source>
</evidence>
<feature type="region of interest" description="Disordered" evidence="17">
    <location>
        <begin position="1"/>
        <end position="26"/>
    </location>
</feature>
<dbReference type="Pfam" id="PF13807">
    <property type="entry name" value="GNVR"/>
    <property type="match status" value="1"/>
</dbReference>
<feature type="domain" description="AAA" evidence="20">
    <location>
        <begin position="553"/>
        <end position="695"/>
    </location>
</feature>
<feature type="domain" description="Polysaccharide chain length determinant N-terminal" evidence="19">
    <location>
        <begin position="39"/>
        <end position="130"/>
    </location>
</feature>
<dbReference type="Gene3D" id="3.40.50.300">
    <property type="entry name" value="P-loop containing nucleotide triphosphate hydrolases"/>
    <property type="match status" value="1"/>
</dbReference>
<dbReference type="CDD" id="cd05387">
    <property type="entry name" value="BY-kinase"/>
    <property type="match status" value="1"/>
</dbReference>
<evidence type="ECO:0000256" key="15">
    <source>
        <dbReference type="ARBA" id="ARBA00051245"/>
    </source>
</evidence>
<dbReference type="InterPro" id="IPR025669">
    <property type="entry name" value="AAA_dom"/>
</dbReference>
<dbReference type="Pfam" id="PF02706">
    <property type="entry name" value="Wzz"/>
    <property type="match status" value="1"/>
</dbReference>
<evidence type="ECO:0000256" key="14">
    <source>
        <dbReference type="ARBA" id="ARBA00023137"/>
    </source>
</evidence>
<accession>A0ABS7IY43</accession>
<evidence type="ECO:0000256" key="10">
    <source>
        <dbReference type="ARBA" id="ARBA00022777"/>
    </source>
</evidence>
<gene>
    <name evidence="22" type="ORF">K3152_03125</name>
</gene>
<evidence type="ECO:0000256" key="7">
    <source>
        <dbReference type="ARBA" id="ARBA00022679"/>
    </source>
</evidence>
<dbReference type="EMBL" id="JAIGNK010000001">
    <property type="protein sequence ID" value="MBX7457230.1"/>
    <property type="molecule type" value="Genomic_DNA"/>
</dbReference>
<dbReference type="InterPro" id="IPR003856">
    <property type="entry name" value="LPS_length_determ_N"/>
</dbReference>
<dbReference type="PANTHER" id="PTHR32309:SF13">
    <property type="entry name" value="FERRIC ENTEROBACTIN TRANSPORT PROTEIN FEPE"/>
    <property type="match status" value="1"/>
</dbReference>
<keyword evidence="12 18" id="KW-1133">Transmembrane helix</keyword>
<name>A0ABS7IY43_9SPHN</name>
<comment type="similarity">
    <text evidence="3">Belongs to the etk/wzc family.</text>
</comment>
<comment type="caution">
    <text evidence="22">The sequence shown here is derived from an EMBL/GenBank/DDBJ whole genome shotgun (WGS) entry which is preliminary data.</text>
</comment>
<keyword evidence="7" id="KW-0808">Transferase</keyword>
<evidence type="ECO:0000256" key="9">
    <source>
        <dbReference type="ARBA" id="ARBA00022741"/>
    </source>
</evidence>
<dbReference type="InterPro" id="IPR027417">
    <property type="entry name" value="P-loop_NTPase"/>
</dbReference>
<dbReference type="EC" id="2.7.10.2" evidence="4"/>
<evidence type="ECO:0000256" key="17">
    <source>
        <dbReference type="SAM" id="MobiDB-lite"/>
    </source>
</evidence>
<feature type="domain" description="Tyrosine-protein kinase G-rich" evidence="21">
    <location>
        <begin position="416"/>
        <end position="488"/>
    </location>
</feature>